<dbReference type="PANTHER" id="PTHR47843:SF2">
    <property type="entry name" value="BTB DOMAIN-CONTAINING PROTEIN"/>
    <property type="match status" value="1"/>
</dbReference>
<proteinExistence type="predicted"/>
<evidence type="ECO:0000313" key="3">
    <source>
        <dbReference type="EMBL" id="KAJ9667452.1"/>
    </source>
</evidence>
<comment type="caution">
    <text evidence="3">The sequence shown here is derived from an EMBL/GenBank/DDBJ whole genome shotgun (WGS) entry which is preliminary data.</text>
</comment>
<reference evidence="3" key="1">
    <citation type="submission" date="2022-10" db="EMBL/GenBank/DDBJ databases">
        <title>Culturing micro-colonial fungi from biological soil crusts in the Mojave desert and describing Neophaeococcomyces mojavensis, and introducing the new genera and species Taxawa tesnikishii.</title>
        <authorList>
            <person name="Kurbessoian T."/>
            <person name="Stajich J.E."/>
        </authorList>
    </citation>
    <scope>NUCLEOTIDE SEQUENCE</scope>
    <source>
        <strain evidence="3">TK_1</strain>
    </source>
</reference>
<dbReference type="PANTHER" id="PTHR47843">
    <property type="entry name" value="BTB DOMAIN-CONTAINING PROTEIN-RELATED"/>
    <property type="match status" value="1"/>
</dbReference>
<feature type="domain" description="BTB" evidence="2">
    <location>
        <begin position="59"/>
        <end position="148"/>
    </location>
</feature>
<evidence type="ECO:0000259" key="2">
    <source>
        <dbReference type="Pfam" id="PF00651"/>
    </source>
</evidence>
<keyword evidence="4" id="KW-1185">Reference proteome</keyword>
<dbReference type="InterPro" id="IPR011333">
    <property type="entry name" value="SKP1/BTB/POZ_sf"/>
</dbReference>
<protein>
    <recommendedName>
        <fullName evidence="2">BTB domain-containing protein</fullName>
    </recommendedName>
</protein>
<accession>A0ABQ9NZ88</accession>
<feature type="region of interest" description="Disordered" evidence="1">
    <location>
        <begin position="17"/>
        <end position="36"/>
    </location>
</feature>
<organism evidence="3 4">
    <name type="scientific">Coniosporium apollinis</name>
    <dbReference type="NCBI Taxonomy" id="61459"/>
    <lineage>
        <taxon>Eukaryota</taxon>
        <taxon>Fungi</taxon>
        <taxon>Dikarya</taxon>
        <taxon>Ascomycota</taxon>
        <taxon>Pezizomycotina</taxon>
        <taxon>Dothideomycetes</taxon>
        <taxon>Dothideomycetes incertae sedis</taxon>
        <taxon>Coniosporium</taxon>
    </lineage>
</organism>
<sequence length="267" mass="30598">MSSSIAEVIKIPERIVRPPTTNKGGKEVGMRDGNQPKSGMDTFTGALFEVHVGPLPAIKFTLHQTLACRACPFIEKALNGRFEEANTKVISLPEDDPEIFSEFVSYIYCDRIFNDADVDWLEYSKLWILADKLGVPGLQNLVIEKLSEKASNNERWLNISPAFLRYIYDRTLPESPLRRIFVNIATRWMQPSHARKEENSLPREFLRDLCAATMERLHKESYNARVMTQPIESFYVKTGAQDGVTATEELERKRPNKRRRMIAQGHP</sequence>
<dbReference type="Proteomes" id="UP001172684">
    <property type="component" value="Unassembled WGS sequence"/>
</dbReference>
<dbReference type="CDD" id="cd18186">
    <property type="entry name" value="BTB_POZ_ZBTB_KLHL-like"/>
    <property type="match status" value="1"/>
</dbReference>
<dbReference type="InterPro" id="IPR000210">
    <property type="entry name" value="BTB/POZ_dom"/>
</dbReference>
<dbReference type="EMBL" id="JAPDRL010000012">
    <property type="protein sequence ID" value="KAJ9667452.1"/>
    <property type="molecule type" value="Genomic_DNA"/>
</dbReference>
<name>A0ABQ9NZ88_9PEZI</name>
<dbReference type="Pfam" id="PF00651">
    <property type="entry name" value="BTB"/>
    <property type="match status" value="1"/>
</dbReference>
<evidence type="ECO:0000313" key="4">
    <source>
        <dbReference type="Proteomes" id="UP001172684"/>
    </source>
</evidence>
<gene>
    <name evidence="3" type="ORF">H2201_002320</name>
</gene>
<dbReference type="SUPFAM" id="SSF54695">
    <property type="entry name" value="POZ domain"/>
    <property type="match status" value="1"/>
</dbReference>
<dbReference type="Gene3D" id="3.30.710.10">
    <property type="entry name" value="Potassium Channel Kv1.1, Chain A"/>
    <property type="match status" value="1"/>
</dbReference>
<evidence type="ECO:0000256" key="1">
    <source>
        <dbReference type="SAM" id="MobiDB-lite"/>
    </source>
</evidence>